<dbReference type="SUPFAM" id="SSF57997">
    <property type="entry name" value="Tropomyosin"/>
    <property type="match status" value="1"/>
</dbReference>
<sequence length="157" mass="17896">MNRTHEQRLTALESEAFRNNTTRSPESTDEVALLRGAVNELSADLREHRQDTKEQFAAVNSRLDGIDQRLDRVDQRFDGLDQRLDAVDQRFDGLDQRLDRVDQRFDGLDQRLDRMDQRFDGMDQRFDGIDGVLREILTIVRPAADATVPAQVAGVAG</sequence>
<gene>
    <name evidence="1" type="ORF">Cco03nite_07380</name>
</gene>
<dbReference type="AlphaFoldDB" id="A0A8J3P4P5"/>
<protein>
    <recommendedName>
        <fullName evidence="3">t-SNARE coiled-coil homology domain-containing protein</fullName>
    </recommendedName>
</protein>
<keyword evidence="2" id="KW-1185">Reference proteome</keyword>
<name>A0A8J3P4P5_9ACTN</name>
<comment type="caution">
    <text evidence="1">The sequence shown here is derived from an EMBL/GenBank/DDBJ whole genome shotgun (WGS) entry which is preliminary data.</text>
</comment>
<organism evidence="1 2">
    <name type="scientific">Catellatospora coxensis</name>
    <dbReference type="NCBI Taxonomy" id="310354"/>
    <lineage>
        <taxon>Bacteria</taxon>
        <taxon>Bacillati</taxon>
        <taxon>Actinomycetota</taxon>
        <taxon>Actinomycetes</taxon>
        <taxon>Micromonosporales</taxon>
        <taxon>Micromonosporaceae</taxon>
        <taxon>Catellatospora</taxon>
    </lineage>
</organism>
<dbReference type="EMBL" id="BONI01000005">
    <property type="protein sequence ID" value="GIG04038.1"/>
    <property type="molecule type" value="Genomic_DNA"/>
</dbReference>
<dbReference type="RefSeq" id="WP_203688505.1">
    <property type="nucleotide sequence ID" value="NZ_BONI01000005.1"/>
</dbReference>
<dbReference type="Gene3D" id="1.20.5.2280">
    <property type="match status" value="1"/>
</dbReference>
<evidence type="ECO:0000313" key="2">
    <source>
        <dbReference type="Proteomes" id="UP000630887"/>
    </source>
</evidence>
<evidence type="ECO:0000313" key="1">
    <source>
        <dbReference type="EMBL" id="GIG04038.1"/>
    </source>
</evidence>
<evidence type="ECO:0008006" key="3">
    <source>
        <dbReference type="Google" id="ProtNLM"/>
    </source>
</evidence>
<dbReference type="Gene3D" id="1.20.1270.70">
    <property type="entry name" value="Designed single chain three-helix bundle"/>
    <property type="match status" value="1"/>
</dbReference>
<proteinExistence type="predicted"/>
<accession>A0A8J3P4P5</accession>
<dbReference type="Proteomes" id="UP000630887">
    <property type="component" value="Unassembled WGS sequence"/>
</dbReference>
<reference evidence="1 2" key="1">
    <citation type="submission" date="2021-01" db="EMBL/GenBank/DDBJ databases">
        <title>Whole genome shotgun sequence of Catellatospora coxensis NBRC 107359.</title>
        <authorList>
            <person name="Komaki H."/>
            <person name="Tamura T."/>
        </authorList>
    </citation>
    <scope>NUCLEOTIDE SEQUENCE [LARGE SCALE GENOMIC DNA]</scope>
    <source>
        <strain evidence="1 2">NBRC 107359</strain>
    </source>
</reference>